<accession>A0A0H2YT56</accession>
<dbReference type="EMBL" id="CP000246">
    <property type="protein sequence ID" value="ABG83690.1"/>
    <property type="molecule type" value="Genomic_DNA"/>
</dbReference>
<proteinExistence type="predicted"/>
<dbReference type="AlphaFoldDB" id="A0A0H2YT56"/>
<dbReference type="HOGENOM" id="CLU_168752_0_0_9"/>
<evidence type="ECO:0000313" key="1">
    <source>
        <dbReference type="EMBL" id="ABG83690.1"/>
    </source>
</evidence>
<dbReference type="PaxDb" id="195103-CPF_0743"/>
<dbReference type="Proteomes" id="UP000001823">
    <property type="component" value="Chromosome"/>
</dbReference>
<organism evidence="1 2">
    <name type="scientific">Clostridium perfringens (strain ATCC 13124 / DSM 756 / JCM 1290 / NCIMB 6125 / NCTC 8237 / Type A)</name>
    <dbReference type="NCBI Taxonomy" id="195103"/>
    <lineage>
        <taxon>Bacteria</taxon>
        <taxon>Bacillati</taxon>
        <taxon>Bacillota</taxon>
        <taxon>Clostridia</taxon>
        <taxon>Eubacteriales</taxon>
        <taxon>Clostridiaceae</taxon>
        <taxon>Clostridium</taxon>
    </lineage>
</organism>
<dbReference type="KEGG" id="cpf:CPF_0743"/>
<reference evidence="1 2" key="1">
    <citation type="journal article" date="2006" name="Genome Res.">
        <title>Skewed genomic variability in strains of the toxigenic bacterial pathogen, Clostridium perfringens.</title>
        <authorList>
            <person name="Myers G.S."/>
            <person name="Rasko D.A."/>
            <person name="Cheung J.K."/>
            <person name="Ravel J."/>
            <person name="Seshadri R."/>
            <person name="Deboy R.T."/>
            <person name="Ren Q."/>
            <person name="Varga J."/>
            <person name="Awad M.M."/>
            <person name="Brinkac L.M."/>
            <person name="Daugherty S.C."/>
            <person name="Haft D.H."/>
            <person name="Dodson R.J."/>
            <person name="Madupu R."/>
            <person name="Nelson W.C."/>
            <person name="Rosovitz M.J."/>
            <person name="Sullivan S.A."/>
            <person name="Khouri H."/>
            <person name="Dimitrov G.I."/>
            <person name="Watkins K.L."/>
            <person name="Mulligan S."/>
            <person name="Benton J."/>
            <person name="Radune D."/>
            <person name="Fisher D.J."/>
            <person name="Atkins H.S."/>
            <person name="Hiscox T."/>
            <person name="Jost B.H."/>
            <person name="Billington S.J."/>
            <person name="Songer J.G."/>
            <person name="McClane B.A."/>
            <person name="Titball R.W."/>
            <person name="Rood J.I."/>
            <person name="Melville S.B."/>
            <person name="Paulsen I.T."/>
        </authorList>
    </citation>
    <scope>NUCLEOTIDE SEQUENCE [LARGE SCALE GENOMIC DNA]</scope>
    <source>
        <strain evidence="2">ATCC 13124 / DSM 756 / JCM 1290 / NCIMB 6125 / NCTC 8237 / S 107 / Type A</strain>
    </source>
</reference>
<keyword evidence="2" id="KW-1185">Reference proteome</keyword>
<dbReference type="RefSeq" id="WP_003457097.1">
    <property type="nucleotide sequence ID" value="NC_008261.1"/>
</dbReference>
<sequence>MSLEKNFEKELIKKCEIAETECGCPQKRLLLTIEKFGGVRTVQEILRKGRVSDGFDKLQKANRLDLTMEATIVESKYNELFTDDEVNSCHELLCEYGYYR</sequence>
<dbReference type="eggNOG" id="COG3472">
    <property type="taxonomic scope" value="Bacteria"/>
</dbReference>
<gene>
    <name evidence="1" type="ordered locus">CPF_0743</name>
</gene>
<protein>
    <submittedName>
        <fullName evidence="1">Uncharacterized protein</fullName>
    </submittedName>
</protein>
<evidence type="ECO:0000313" key="2">
    <source>
        <dbReference type="Proteomes" id="UP000001823"/>
    </source>
</evidence>
<name>A0A0H2YT56_CLOP1</name>